<keyword evidence="1" id="KW-1133">Transmembrane helix</keyword>
<proteinExistence type="predicted"/>
<sequence>MFPSRYISLVIPKANTSFGRLSFQFSAANDWNELQKLLKLDSYISLCNFKHQLSEQLTVPVHIPSVNNTPNYLIPKLLFILLLFCTPVSPPPHHHLHIYHSSVNAKLSLFLPLQHIYCLTSLFFYICTHCTLIFILCY</sequence>
<evidence type="ECO:0000313" key="3">
    <source>
        <dbReference type="Proteomes" id="UP000193380"/>
    </source>
</evidence>
<dbReference type="Proteomes" id="UP000193380">
    <property type="component" value="Unassembled WGS sequence"/>
</dbReference>
<reference evidence="2" key="1">
    <citation type="journal article" date="2014" name="Nat. Commun.">
        <title>The rainbow trout genome provides novel insights into evolution after whole-genome duplication in vertebrates.</title>
        <authorList>
            <person name="Berthelot C."/>
            <person name="Brunet F."/>
            <person name="Chalopin D."/>
            <person name="Juanchich A."/>
            <person name="Bernard M."/>
            <person name="Noel B."/>
            <person name="Bento P."/>
            <person name="Da Silva C."/>
            <person name="Labadie K."/>
            <person name="Alberti A."/>
            <person name="Aury J.M."/>
            <person name="Louis A."/>
            <person name="Dehais P."/>
            <person name="Bardou P."/>
            <person name="Montfort J."/>
            <person name="Klopp C."/>
            <person name="Cabau C."/>
            <person name="Gaspin C."/>
            <person name="Thorgaard G.H."/>
            <person name="Boussaha M."/>
            <person name="Quillet E."/>
            <person name="Guyomard R."/>
            <person name="Galiana D."/>
            <person name="Bobe J."/>
            <person name="Volff J.N."/>
            <person name="Genet C."/>
            <person name="Wincker P."/>
            <person name="Jaillon O."/>
            <person name="Roest Crollius H."/>
            <person name="Guiguen Y."/>
        </authorList>
    </citation>
    <scope>NUCLEOTIDE SEQUENCE [LARGE SCALE GENOMIC DNA]</scope>
</reference>
<keyword evidence="1" id="KW-0472">Membrane</keyword>
<keyword evidence="1" id="KW-0812">Transmembrane</keyword>
<dbReference type="EMBL" id="FR907403">
    <property type="protein sequence ID" value="CDQ86639.1"/>
    <property type="molecule type" value="Genomic_DNA"/>
</dbReference>
<reference evidence="2" key="2">
    <citation type="submission" date="2014-03" db="EMBL/GenBank/DDBJ databases">
        <authorList>
            <person name="Genoscope - CEA"/>
        </authorList>
    </citation>
    <scope>NUCLEOTIDE SEQUENCE</scope>
</reference>
<name>A0A060YB64_ONCMY</name>
<feature type="transmembrane region" description="Helical" evidence="1">
    <location>
        <begin position="116"/>
        <end position="136"/>
    </location>
</feature>
<dbReference type="AlphaFoldDB" id="A0A060YB64"/>
<gene>
    <name evidence="2" type="ORF">GSONMT00005530001</name>
</gene>
<dbReference type="PaxDb" id="8022-A0A060YB64"/>
<protein>
    <submittedName>
        <fullName evidence="2">Uncharacterized protein</fullName>
    </submittedName>
</protein>
<accession>A0A060YB64</accession>
<evidence type="ECO:0000256" key="1">
    <source>
        <dbReference type="SAM" id="Phobius"/>
    </source>
</evidence>
<evidence type="ECO:0000313" key="2">
    <source>
        <dbReference type="EMBL" id="CDQ86639.1"/>
    </source>
</evidence>
<organism evidence="2 3">
    <name type="scientific">Oncorhynchus mykiss</name>
    <name type="common">Rainbow trout</name>
    <name type="synonym">Salmo gairdneri</name>
    <dbReference type="NCBI Taxonomy" id="8022"/>
    <lineage>
        <taxon>Eukaryota</taxon>
        <taxon>Metazoa</taxon>
        <taxon>Chordata</taxon>
        <taxon>Craniata</taxon>
        <taxon>Vertebrata</taxon>
        <taxon>Euteleostomi</taxon>
        <taxon>Actinopterygii</taxon>
        <taxon>Neopterygii</taxon>
        <taxon>Teleostei</taxon>
        <taxon>Protacanthopterygii</taxon>
        <taxon>Salmoniformes</taxon>
        <taxon>Salmonidae</taxon>
        <taxon>Salmoninae</taxon>
        <taxon>Oncorhynchus</taxon>
    </lineage>
</organism>